<gene>
    <name evidence="1" type="ORF">AOZ06_18945</name>
</gene>
<dbReference type="Pfam" id="PF01063">
    <property type="entry name" value="Aminotran_4"/>
    <property type="match status" value="1"/>
</dbReference>
<keyword evidence="1" id="KW-0808">Transferase</keyword>
<keyword evidence="1" id="KW-0032">Aminotransferase</keyword>
<dbReference type="GO" id="GO:0008483">
    <property type="term" value="F:transaminase activity"/>
    <property type="evidence" value="ECO:0007669"/>
    <property type="project" value="UniProtKB-KW"/>
</dbReference>
<evidence type="ECO:0000313" key="2">
    <source>
        <dbReference type="Proteomes" id="UP000063699"/>
    </source>
</evidence>
<keyword evidence="2" id="KW-1185">Reference proteome</keyword>
<proteinExistence type="predicted"/>
<sequence length="253" mass="27569">MVPGHDGDTTLVAADSWLVQDGAVRGLGLHRSRFTSACAGTGAIELSEIDKFWPAVVDQLPRRGAWFPRVELVRTPNGYQLRLRIRQAPARTGEVKVWIGRGDPRQTPRRKGPDLAMLGELHAEAMRFGADEALLTTPSGLVLEGSRCGLVWWEGNTLCVPDGHLRVLPSVTVTLIRRAALGQGIAIAGRRRRLAELADREVWMVNALHGIRPVTGWIGGPRAGAAVRAPCWQRWWAGAAVALPSHDVFARPA</sequence>
<name>A0A0N9I934_9PSEU</name>
<reference evidence="1 2" key="1">
    <citation type="submission" date="2015-07" db="EMBL/GenBank/DDBJ databases">
        <title>Genome sequencing of Kibdelosporangium phytohabitans.</title>
        <authorList>
            <person name="Qin S."/>
            <person name="Xing K."/>
        </authorList>
    </citation>
    <scope>NUCLEOTIDE SEQUENCE [LARGE SCALE GENOMIC DNA]</scope>
    <source>
        <strain evidence="1 2">KLBMP1111</strain>
    </source>
</reference>
<dbReference type="AlphaFoldDB" id="A0A0N9I934"/>
<dbReference type="EMBL" id="CP012752">
    <property type="protein sequence ID" value="ALG14890.1"/>
    <property type="molecule type" value="Genomic_DNA"/>
</dbReference>
<dbReference type="InterPro" id="IPR001544">
    <property type="entry name" value="Aminotrans_IV"/>
</dbReference>
<accession>A0A0N9I934</accession>
<evidence type="ECO:0000313" key="1">
    <source>
        <dbReference type="EMBL" id="ALG14890.1"/>
    </source>
</evidence>
<dbReference type="InterPro" id="IPR043132">
    <property type="entry name" value="BCAT-like_C"/>
</dbReference>
<organism evidence="1 2">
    <name type="scientific">Kibdelosporangium phytohabitans</name>
    <dbReference type="NCBI Taxonomy" id="860235"/>
    <lineage>
        <taxon>Bacteria</taxon>
        <taxon>Bacillati</taxon>
        <taxon>Actinomycetota</taxon>
        <taxon>Actinomycetes</taxon>
        <taxon>Pseudonocardiales</taxon>
        <taxon>Pseudonocardiaceae</taxon>
        <taxon>Kibdelosporangium</taxon>
    </lineage>
</organism>
<dbReference type="Proteomes" id="UP000063699">
    <property type="component" value="Chromosome"/>
</dbReference>
<dbReference type="STRING" id="860235.AOZ06_18945"/>
<dbReference type="InterPro" id="IPR036038">
    <property type="entry name" value="Aminotransferase-like"/>
</dbReference>
<dbReference type="KEGG" id="kphy:AOZ06_18945"/>
<protein>
    <submittedName>
        <fullName evidence="1">Aminotransferase class IV</fullName>
    </submittedName>
</protein>
<dbReference type="SUPFAM" id="SSF56752">
    <property type="entry name" value="D-aminoacid aminotransferase-like PLP-dependent enzymes"/>
    <property type="match status" value="1"/>
</dbReference>
<dbReference type="Gene3D" id="3.20.10.10">
    <property type="entry name" value="D-amino Acid Aminotransferase, subunit A, domain 2"/>
    <property type="match status" value="1"/>
</dbReference>